<evidence type="ECO:0000313" key="2">
    <source>
        <dbReference type="Proteomes" id="UP000197138"/>
    </source>
</evidence>
<dbReference type="AlphaFoldDB" id="A0A218WQ74"/>
<dbReference type="EMBL" id="MTKT01003779">
    <property type="protein sequence ID" value="OWM74371.1"/>
    <property type="molecule type" value="Genomic_DNA"/>
</dbReference>
<protein>
    <submittedName>
        <fullName evidence="1">Uncharacterized protein</fullName>
    </submittedName>
</protein>
<proteinExistence type="predicted"/>
<comment type="caution">
    <text evidence="1">The sequence shown here is derived from an EMBL/GenBank/DDBJ whole genome shotgun (WGS) entry which is preliminary data.</text>
</comment>
<reference evidence="2" key="1">
    <citation type="journal article" date="2017" name="Plant J.">
        <title>The pomegranate (Punica granatum L.) genome and the genomics of punicalagin biosynthesis.</title>
        <authorList>
            <person name="Qin G."/>
            <person name="Xu C."/>
            <person name="Ming R."/>
            <person name="Tang H."/>
            <person name="Guyot R."/>
            <person name="Kramer E.M."/>
            <person name="Hu Y."/>
            <person name="Yi X."/>
            <person name="Qi Y."/>
            <person name="Xu X."/>
            <person name="Gao Z."/>
            <person name="Pan H."/>
            <person name="Jian J."/>
            <person name="Tian Y."/>
            <person name="Yue Z."/>
            <person name="Xu Y."/>
        </authorList>
    </citation>
    <scope>NUCLEOTIDE SEQUENCE [LARGE SCALE GENOMIC DNA]</scope>
    <source>
        <strain evidence="2">cv. Dabenzi</strain>
    </source>
</reference>
<gene>
    <name evidence="1" type="ORF">CDL15_Pgr013275</name>
</gene>
<dbReference type="Proteomes" id="UP000197138">
    <property type="component" value="Unassembled WGS sequence"/>
</dbReference>
<evidence type="ECO:0000313" key="1">
    <source>
        <dbReference type="EMBL" id="OWM74371.1"/>
    </source>
</evidence>
<name>A0A218WQ74_PUNGR</name>
<sequence>MGWSRATRAGRRLGLRKDSWAEVGGLGRLGWSCNREIMSRSPSVRSSGGGWCWRRRSAASGGSGCWTPRRRREKDRVRGLSTAWVTPAPIWASLMAGTVGIKAISQFSGRSGNDLQNSPNSRGISRFLSVGSVVSPPN</sequence>
<organism evidence="1 2">
    <name type="scientific">Punica granatum</name>
    <name type="common">Pomegranate</name>
    <dbReference type="NCBI Taxonomy" id="22663"/>
    <lineage>
        <taxon>Eukaryota</taxon>
        <taxon>Viridiplantae</taxon>
        <taxon>Streptophyta</taxon>
        <taxon>Embryophyta</taxon>
        <taxon>Tracheophyta</taxon>
        <taxon>Spermatophyta</taxon>
        <taxon>Magnoliopsida</taxon>
        <taxon>eudicotyledons</taxon>
        <taxon>Gunneridae</taxon>
        <taxon>Pentapetalae</taxon>
        <taxon>rosids</taxon>
        <taxon>malvids</taxon>
        <taxon>Myrtales</taxon>
        <taxon>Lythraceae</taxon>
        <taxon>Punica</taxon>
    </lineage>
</organism>
<accession>A0A218WQ74</accession>